<dbReference type="AlphaFoldDB" id="A0A178U704"/>
<protein>
    <submittedName>
        <fullName evidence="2">Uncharacterized protein</fullName>
    </submittedName>
</protein>
<reference evidence="3" key="1">
    <citation type="journal article" date="2016" name="Proc. Natl. Acad. Sci. U.S.A.">
        <title>Chromosome-level assembly of Arabidopsis thaliana Ler reveals the extent of translocation and inversion polymorphisms.</title>
        <authorList>
            <person name="Zapata L."/>
            <person name="Ding J."/>
            <person name="Willing E.M."/>
            <person name="Hartwig B."/>
            <person name="Bezdan D."/>
            <person name="Jiao W.B."/>
            <person name="Patel V."/>
            <person name="Velikkakam James G."/>
            <person name="Koornneef M."/>
            <person name="Ossowski S."/>
            <person name="Schneeberger K."/>
        </authorList>
    </citation>
    <scope>NUCLEOTIDE SEQUENCE [LARGE SCALE GENOMIC DNA]</scope>
    <source>
        <strain evidence="3">cv. Landsberg erecta</strain>
    </source>
</reference>
<feature type="coiled-coil region" evidence="1">
    <location>
        <begin position="1"/>
        <end position="70"/>
    </location>
</feature>
<dbReference type="Proteomes" id="UP000078284">
    <property type="component" value="Unassembled WGS sequence"/>
</dbReference>
<dbReference type="InterPro" id="IPR006736">
    <property type="entry name" value="DUF601"/>
</dbReference>
<evidence type="ECO:0000256" key="1">
    <source>
        <dbReference type="SAM" id="Coils"/>
    </source>
</evidence>
<evidence type="ECO:0000313" key="3">
    <source>
        <dbReference type="Proteomes" id="UP000078284"/>
    </source>
</evidence>
<organism evidence="2 3">
    <name type="scientific">Arabidopsis thaliana</name>
    <name type="common">Mouse-ear cress</name>
    <dbReference type="NCBI Taxonomy" id="3702"/>
    <lineage>
        <taxon>Eukaryota</taxon>
        <taxon>Viridiplantae</taxon>
        <taxon>Streptophyta</taxon>
        <taxon>Embryophyta</taxon>
        <taxon>Tracheophyta</taxon>
        <taxon>Spermatophyta</taxon>
        <taxon>Magnoliopsida</taxon>
        <taxon>eudicotyledons</taxon>
        <taxon>Gunneridae</taxon>
        <taxon>Pentapetalae</taxon>
        <taxon>rosids</taxon>
        <taxon>malvids</taxon>
        <taxon>Brassicales</taxon>
        <taxon>Brassicaceae</taxon>
        <taxon>Camelineae</taxon>
        <taxon>Arabidopsis</taxon>
    </lineage>
</organism>
<gene>
    <name evidence="2" type="ORF">AXX17_ATUG01020</name>
</gene>
<sequence>MKAAEARIHSLEVTNIDLSAKLELGKNAYFAAIENERRARANLKVCEEKLKKLEEEQSAMLNAARKEERRKVQAQFHDFSSKYGSLFKESEEVEALKVSVAETRVKQELL</sequence>
<comment type="caution">
    <text evidence="2">The sequence shown here is derived from an EMBL/GenBank/DDBJ whole genome shotgun (WGS) entry which is preliminary data.</text>
</comment>
<dbReference type="EMBL" id="LUHQ01000009">
    <property type="protein sequence ID" value="OAO89410.1"/>
    <property type="molecule type" value="Genomic_DNA"/>
</dbReference>
<evidence type="ECO:0000313" key="2">
    <source>
        <dbReference type="EMBL" id="OAO89410.1"/>
    </source>
</evidence>
<dbReference type="Pfam" id="PF04642">
    <property type="entry name" value="DUF601"/>
    <property type="match status" value="1"/>
</dbReference>
<proteinExistence type="predicted"/>
<accession>A0A178U704</accession>
<name>A0A178U704_ARATH</name>
<keyword evidence="1" id="KW-0175">Coiled coil</keyword>